<evidence type="ECO:0000313" key="3">
    <source>
        <dbReference type="EMBL" id="ETO17711.1"/>
    </source>
</evidence>
<keyword evidence="4" id="KW-1185">Reference proteome</keyword>
<accession>X6MVN6</accession>
<evidence type="ECO:0000256" key="2">
    <source>
        <dbReference type="SAM" id="Phobius"/>
    </source>
</evidence>
<gene>
    <name evidence="3" type="ORF">RFI_19605</name>
</gene>
<dbReference type="EMBL" id="ASPP01016152">
    <property type="protein sequence ID" value="ETO17711.1"/>
    <property type="molecule type" value="Genomic_DNA"/>
</dbReference>
<feature type="coiled-coil region" evidence="1">
    <location>
        <begin position="134"/>
        <end position="208"/>
    </location>
</feature>
<evidence type="ECO:0000256" key="1">
    <source>
        <dbReference type="SAM" id="Coils"/>
    </source>
</evidence>
<feature type="non-terminal residue" evidence="3">
    <location>
        <position position="1"/>
    </location>
</feature>
<keyword evidence="2" id="KW-0812">Transmembrane</keyword>
<keyword evidence="1" id="KW-0175">Coiled coil</keyword>
<keyword evidence="2" id="KW-0472">Membrane</keyword>
<dbReference type="AlphaFoldDB" id="X6MVN6"/>
<protein>
    <submittedName>
        <fullName evidence="3">Viral A-type inclusion protein</fullName>
    </submittedName>
</protein>
<organism evidence="3 4">
    <name type="scientific">Reticulomyxa filosa</name>
    <dbReference type="NCBI Taxonomy" id="46433"/>
    <lineage>
        <taxon>Eukaryota</taxon>
        <taxon>Sar</taxon>
        <taxon>Rhizaria</taxon>
        <taxon>Retaria</taxon>
        <taxon>Foraminifera</taxon>
        <taxon>Monothalamids</taxon>
        <taxon>Reticulomyxidae</taxon>
        <taxon>Reticulomyxa</taxon>
    </lineage>
</organism>
<feature type="transmembrane region" description="Helical" evidence="2">
    <location>
        <begin position="102"/>
        <end position="121"/>
    </location>
</feature>
<proteinExistence type="predicted"/>
<feature type="non-terminal residue" evidence="3">
    <location>
        <position position="208"/>
    </location>
</feature>
<comment type="caution">
    <text evidence="3">The sequence shown here is derived from an EMBL/GenBank/DDBJ whole genome shotgun (WGS) entry which is preliminary data.</text>
</comment>
<name>X6MVN6_RETFI</name>
<evidence type="ECO:0000313" key="4">
    <source>
        <dbReference type="Proteomes" id="UP000023152"/>
    </source>
</evidence>
<reference evidence="3 4" key="1">
    <citation type="journal article" date="2013" name="Curr. Biol.">
        <title>The Genome of the Foraminiferan Reticulomyxa filosa.</title>
        <authorList>
            <person name="Glockner G."/>
            <person name="Hulsmann N."/>
            <person name="Schleicher M."/>
            <person name="Noegel A.A."/>
            <person name="Eichinger L."/>
            <person name="Gallinger C."/>
            <person name="Pawlowski J."/>
            <person name="Sierra R."/>
            <person name="Euteneuer U."/>
            <person name="Pillet L."/>
            <person name="Moustafa A."/>
            <person name="Platzer M."/>
            <person name="Groth M."/>
            <person name="Szafranski K."/>
            <person name="Schliwa M."/>
        </authorList>
    </citation>
    <scope>NUCLEOTIDE SEQUENCE [LARGE SCALE GENOMIC DNA]</scope>
</reference>
<keyword evidence="2" id="KW-1133">Transmembrane helix</keyword>
<dbReference type="Proteomes" id="UP000023152">
    <property type="component" value="Unassembled WGS sequence"/>
</dbReference>
<feature type="coiled-coil region" evidence="1">
    <location>
        <begin position="6"/>
        <end position="100"/>
    </location>
</feature>
<sequence length="208" mass="24996">QKKKICDTYEEQLKKLQSDNDRLVRLKDLLMQQQDNMTQRLSEMKGKDARINELREETERLKKEHTVRLDELAAQKQTLLEEHNTAITNVQSHNEQLKQQVFFFHCYCYCYCLLCFLFNFFKKQTNNKQRDALHKEKVEQEGQLTERIQSLEQQINKLTEEKSQSNVSEVNEWVEKYNQTCQNLEQAQKEKELKESELTEQINTLETE</sequence>